<comment type="caution">
    <text evidence="7">The sequence shown here is derived from an EMBL/GenBank/DDBJ whole genome shotgun (WGS) entry which is preliminary data.</text>
</comment>
<evidence type="ECO:0000256" key="1">
    <source>
        <dbReference type="ARBA" id="ARBA00009897"/>
    </source>
</evidence>
<proteinExistence type="inferred from homology"/>
<dbReference type="SMART" id="SM01230">
    <property type="entry name" value="Gln-synt_C"/>
    <property type="match status" value="1"/>
</dbReference>
<reference evidence="7 8" key="1">
    <citation type="submission" date="2024-06" db="EMBL/GenBank/DDBJ databases">
        <title>The Natural Products Discovery Center: Release of the First 8490 Sequenced Strains for Exploring Actinobacteria Biosynthetic Diversity.</title>
        <authorList>
            <person name="Kalkreuter E."/>
            <person name="Kautsar S.A."/>
            <person name="Yang D."/>
            <person name="Bader C.D."/>
            <person name="Teijaro C.N."/>
            <person name="Fluegel L."/>
            <person name="Davis C.M."/>
            <person name="Simpson J.R."/>
            <person name="Lauterbach L."/>
            <person name="Steele A.D."/>
            <person name="Gui C."/>
            <person name="Meng S."/>
            <person name="Li G."/>
            <person name="Viehrig K."/>
            <person name="Ye F."/>
            <person name="Su P."/>
            <person name="Kiefer A.F."/>
            <person name="Nichols A."/>
            <person name="Cepeda A.J."/>
            <person name="Yan W."/>
            <person name="Fan B."/>
            <person name="Jiang Y."/>
            <person name="Adhikari A."/>
            <person name="Zheng C.-J."/>
            <person name="Schuster L."/>
            <person name="Cowan T.M."/>
            <person name="Smanski M.J."/>
            <person name="Chevrette M.G."/>
            <person name="De Carvalho L.P.S."/>
            <person name="Shen B."/>
        </authorList>
    </citation>
    <scope>NUCLEOTIDE SEQUENCE [LARGE SCALE GENOMIC DNA]</scope>
    <source>
        <strain evidence="7 8">NPDC033843</strain>
    </source>
</reference>
<dbReference type="PROSITE" id="PS51987">
    <property type="entry name" value="GS_CATALYTIC"/>
    <property type="match status" value="1"/>
</dbReference>
<dbReference type="Proteomes" id="UP001550739">
    <property type="component" value="Unassembled WGS sequence"/>
</dbReference>
<dbReference type="InterPro" id="IPR008146">
    <property type="entry name" value="Gln_synth_cat_dom"/>
</dbReference>
<sequence length="449" mass="48851">MDDQTPKPAGRISLDDLRAAVKQGTISTVMVAVPDMTGRLMGKRLAGHAFLERLDEGPRVSEACSYVLATNVNMDPLTGFALTSWDDGFQDMGFDADPQTLRVLPYLSRTALVHCDAVHRDGAPVEVAPRHLLRTWLGRLADLGYEVRVGLESEFVLCRGMEPVVPHNLDYALGHPPLLADFFSDLEHVLHGTGIPVEAVKTEGAAGQAEVTFPYGPAMEACDNYTVYKHAVRHLAAQQGLTATFMAAPFTGVGSGLHVHLSLWENDAPAFVTTPRQLPTDAMRHSIAGLLSALPHMAPLYAPHVNSYKRYATAHSFAPQYMNWGNDNRGCAVRVTGQADNTHLEIRLPGADANPYLALAASIAAIAHGLTGKLDPPPPCPGDAYTTKHGLPVPRDLSDGLAHFRDSTLANRLFGSDVVRHYARAAEAERDEHRRQVTDIERERGFDRA</sequence>
<evidence type="ECO:0000313" key="8">
    <source>
        <dbReference type="Proteomes" id="UP001550739"/>
    </source>
</evidence>
<evidence type="ECO:0000259" key="6">
    <source>
        <dbReference type="PROSITE" id="PS51987"/>
    </source>
</evidence>
<dbReference type="PANTHER" id="PTHR43785">
    <property type="entry name" value="GAMMA-GLUTAMYLPUTRESCINE SYNTHETASE"/>
    <property type="match status" value="1"/>
</dbReference>
<gene>
    <name evidence="7" type="ORF">AB0E89_47240</name>
</gene>
<evidence type="ECO:0000313" key="7">
    <source>
        <dbReference type="EMBL" id="MEU3788013.1"/>
    </source>
</evidence>
<name>A0ABV3A0H6_9ACTN</name>
<dbReference type="SUPFAM" id="SSF55931">
    <property type="entry name" value="Glutamine synthetase/guanido kinase"/>
    <property type="match status" value="1"/>
</dbReference>
<dbReference type="RefSeq" id="WP_334578180.1">
    <property type="nucleotide sequence ID" value="NZ_JBEZVE010000066.1"/>
</dbReference>
<dbReference type="InterPro" id="IPR014746">
    <property type="entry name" value="Gln_synth/guanido_kin_cat_dom"/>
</dbReference>
<evidence type="ECO:0000256" key="3">
    <source>
        <dbReference type="PROSITE-ProRule" id="PRU01331"/>
    </source>
</evidence>
<evidence type="ECO:0000256" key="4">
    <source>
        <dbReference type="RuleBase" id="RU000384"/>
    </source>
</evidence>
<dbReference type="InterPro" id="IPR036651">
    <property type="entry name" value="Gln_synt_N_sf"/>
</dbReference>
<dbReference type="Gene3D" id="3.30.590.10">
    <property type="entry name" value="Glutamine synthetase/guanido kinase, catalytic domain"/>
    <property type="match status" value="1"/>
</dbReference>
<comment type="similarity">
    <text evidence="1 3 4">Belongs to the glutamine synthetase family.</text>
</comment>
<dbReference type="EC" id="6.3.1.-" evidence="7"/>
<dbReference type="Pfam" id="PF00120">
    <property type="entry name" value="Gln-synt_C"/>
    <property type="match status" value="1"/>
</dbReference>
<accession>A0ABV3A0H6</accession>
<dbReference type="GO" id="GO:0016874">
    <property type="term" value="F:ligase activity"/>
    <property type="evidence" value="ECO:0007669"/>
    <property type="project" value="UniProtKB-KW"/>
</dbReference>
<dbReference type="SUPFAM" id="SSF54368">
    <property type="entry name" value="Glutamine synthetase, N-terminal domain"/>
    <property type="match status" value="1"/>
</dbReference>
<dbReference type="EMBL" id="JBEZVE010000066">
    <property type="protein sequence ID" value="MEU3788013.1"/>
    <property type="molecule type" value="Genomic_DNA"/>
</dbReference>
<evidence type="ECO:0000256" key="2">
    <source>
        <dbReference type="ARBA" id="ARBA00022598"/>
    </source>
</evidence>
<feature type="region of interest" description="Disordered" evidence="5">
    <location>
        <begin position="429"/>
        <end position="449"/>
    </location>
</feature>
<evidence type="ECO:0000256" key="5">
    <source>
        <dbReference type="SAM" id="MobiDB-lite"/>
    </source>
</evidence>
<protein>
    <submittedName>
        <fullName evidence="7">Glutamine synthetase family protein</fullName>
        <ecNumber evidence="7">6.3.1.-</ecNumber>
    </submittedName>
</protein>
<keyword evidence="2 7" id="KW-0436">Ligase</keyword>
<organism evidence="7 8">
    <name type="scientific">Streptomyces sp. 900129855</name>
    <dbReference type="NCBI Taxonomy" id="3155129"/>
    <lineage>
        <taxon>Bacteria</taxon>
        <taxon>Bacillati</taxon>
        <taxon>Actinomycetota</taxon>
        <taxon>Actinomycetes</taxon>
        <taxon>Kitasatosporales</taxon>
        <taxon>Streptomycetaceae</taxon>
        <taxon>Streptomyces</taxon>
    </lineage>
</organism>
<dbReference type="Gene3D" id="3.10.20.70">
    <property type="entry name" value="Glutamine synthetase, N-terminal domain"/>
    <property type="match status" value="1"/>
</dbReference>
<keyword evidence="8" id="KW-1185">Reference proteome</keyword>
<feature type="domain" description="GS catalytic" evidence="6">
    <location>
        <begin position="129"/>
        <end position="449"/>
    </location>
</feature>
<dbReference type="PANTHER" id="PTHR43785:SF12">
    <property type="entry name" value="TYPE-1 GLUTAMINE SYNTHETASE 2"/>
    <property type="match status" value="1"/>
</dbReference>